<dbReference type="CDD" id="cd00082">
    <property type="entry name" value="HisKA"/>
    <property type="match status" value="1"/>
</dbReference>
<keyword evidence="10" id="KW-0067">ATP-binding</keyword>
<keyword evidence="13 14" id="KW-0472">Membrane</keyword>
<dbReference type="InterPro" id="IPR003594">
    <property type="entry name" value="HATPase_dom"/>
</dbReference>
<dbReference type="Gene3D" id="3.30.565.10">
    <property type="entry name" value="Histidine kinase-like ATPase, C-terminal domain"/>
    <property type="match status" value="1"/>
</dbReference>
<keyword evidence="12" id="KW-0902">Two-component regulatory system</keyword>
<keyword evidence="4" id="KW-1003">Cell membrane</keyword>
<evidence type="ECO:0000256" key="14">
    <source>
        <dbReference type="SAM" id="Phobius"/>
    </source>
</evidence>
<reference evidence="16 17" key="1">
    <citation type="submission" date="2020-08" db="EMBL/GenBank/DDBJ databases">
        <title>Cohnella phylogeny.</title>
        <authorList>
            <person name="Dunlap C."/>
        </authorList>
    </citation>
    <scope>NUCLEOTIDE SEQUENCE [LARGE SCALE GENOMIC DNA]</scope>
    <source>
        <strain evidence="16 17">DSM 28246</strain>
    </source>
</reference>
<dbReference type="SUPFAM" id="SSF47384">
    <property type="entry name" value="Homodimeric domain of signal transducing histidine kinase"/>
    <property type="match status" value="1"/>
</dbReference>
<comment type="caution">
    <text evidence="16">The sequence shown here is derived from an EMBL/GenBank/DDBJ whole genome shotgun (WGS) entry which is preliminary data.</text>
</comment>
<evidence type="ECO:0000256" key="3">
    <source>
        <dbReference type="ARBA" id="ARBA00012438"/>
    </source>
</evidence>
<feature type="transmembrane region" description="Helical" evidence="14">
    <location>
        <begin position="159"/>
        <end position="181"/>
    </location>
</feature>
<evidence type="ECO:0000256" key="12">
    <source>
        <dbReference type="ARBA" id="ARBA00023012"/>
    </source>
</evidence>
<dbReference type="PANTHER" id="PTHR43065">
    <property type="entry name" value="SENSOR HISTIDINE KINASE"/>
    <property type="match status" value="1"/>
</dbReference>
<evidence type="ECO:0000256" key="10">
    <source>
        <dbReference type="ARBA" id="ARBA00022840"/>
    </source>
</evidence>
<comment type="catalytic activity">
    <reaction evidence="1">
        <text>ATP + protein L-histidine = ADP + protein N-phospho-L-histidine.</text>
        <dbReference type="EC" id="2.7.13.3"/>
    </reaction>
</comment>
<sequence length="410" mass="45636">MKDLLLDLLSLLFPILFYQFVALTKTIPSKGWQDQLGLGFVCGTAIISSMLLPDLITNDFNGDLRNIPLIISLLYGGYAAGLVSFLCFLTVRCLIEVDGLAMAILASLMVLTITSFFRPRFAKRLPRWRFFIAISLTLVSFMISWYFSPLDHPFLESILWRIALIHLVAMGMITFIMEVTLKTKRLQEQILSTEKMNLASRLASSVAHEIRSPLTVVKGFLQLAKGNLEGKNKDYIENSLTELTRAEYVINDFLNYAKPQLEKMETISVTETLDQISQTVSSLASLHNVNVVIDANEKLWIRADQLKIKQALVNILKNAIEASTKGGTVLLKAYRESDNIHIQICDEGEGMTTGELTRLGTPFYSTKNNGTGLGLMVAFRIIQATGGHLEYKSEKGKGTNAVVMLPTVNG</sequence>
<dbReference type="GO" id="GO:0000155">
    <property type="term" value="F:phosphorelay sensor kinase activity"/>
    <property type="evidence" value="ECO:0007669"/>
    <property type="project" value="InterPro"/>
</dbReference>
<keyword evidence="9" id="KW-0418">Kinase</keyword>
<dbReference type="InterPro" id="IPR003661">
    <property type="entry name" value="HisK_dim/P_dom"/>
</dbReference>
<dbReference type="Pfam" id="PF02518">
    <property type="entry name" value="HATPase_c"/>
    <property type="match status" value="1"/>
</dbReference>
<dbReference type="AlphaFoldDB" id="A0A7X0RNG8"/>
<keyword evidence="17" id="KW-1185">Reference proteome</keyword>
<dbReference type="SMART" id="SM00388">
    <property type="entry name" value="HisKA"/>
    <property type="match status" value="1"/>
</dbReference>
<dbReference type="PROSITE" id="PS50109">
    <property type="entry name" value="HIS_KIN"/>
    <property type="match status" value="1"/>
</dbReference>
<protein>
    <recommendedName>
        <fullName evidence="3">histidine kinase</fullName>
        <ecNumber evidence="3">2.7.13.3</ecNumber>
    </recommendedName>
</protein>
<feature type="transmembrane region" description="Helical" evidence="14">
    <location>
        <begin position="69"/>
        <end position="91"/>
    </location>
</feature>
<feature type="transmembrane region" description="Helical" evidence="14">
    <location>
        <begin position="97"/>
        <end position="117"/>
    </location>
</feature>
<evidence type="ECO:0000313" key="16">
    <source>
        <dbReference type="EMBL" id="MBB6670767.1"/>
    </source>
</evidence>
<keyword evidence="11 14" id="KW-1133">Transmembrane helix</keyword>
<accession>A0A7X0RNG8</accession>
<evidence type="ECO:0000313" key="17">
    <source>
        <dbReference type="Proteomes" id="UP000547209"/>
    </source>
</evidence>
<dbReference type="EC" id="2.7.13.3" evidence="3"/>
<dbReference type="EMBL" id="JACJVP010000011">
    <property type="protein sequence ID" value="MBB6670767.1"/>
    <property type="molecule type" value="Genomic_DNA"/>
</dbReference>
<comment type="subcellular location">
    <subcellularLocation>
        <location evidence="2">Cell membrane</location>
        <topology evidence="2">Multi-pass membrane protein</topology>
    </subcellularLocation>
</comment>
<feature type="transmembrane region" description="Helical" evidence="14">
    <location>
        <begin position="38"/>
        <end position="57"/>
    </location>
</feature>
<dbReference type="InterPro" id="IPR005467">
    <property type="entry name" value="His_kinase_dom"/>
</dbReference>
<keyword evidence="8" id="KW-0547">Nucleotide-binding</keyword>
<dbReference type="Gene3D" id="1.10.287.130">
    <property type="match status" value="1"/>
</dbReference>
<dbReference type="PRINTS" id="PR00344">
    <property type="entry name" value="BCTRLSENSOR"/>
</dbReference>
<evidence type="ECO:0000256" key="6">
    <source>
        <dbReference type="ARBA" id="ARBA00022679"/>
    </source>
</evidence>
<evidence type="ECO:0000256" key="8">
    <source>
        <dbReference type="ARBA" id="ARBA00022741"/>
    </source>
</evidence>
<dbReference type="InterPro" id="IPR036097">
    <property type="entry name" value="HisK_dim/P_sf"/>
</dbReference>
<dbReference type="PANTHER" id="PTHR43065:SF46">
    <property type="entry name" value="C4-DICARBOXYLATE TRANSPORT SENSOR PROTEIN DCTB"/>
    <property type="match status" value="1"/>
</dbReference>
<evidence type="ECO:0000259" key="15">
    <source>
        <dbReference type="PROSITE" id="PS50109"/>
    </source>
</evidence>
<feature type="transmembrane region" description="Helical" evidence="14">
    <location>
        <begin position="129"/>
        <end position="147"/>
    </location>
</feature>
<name>A0A7X0RNG8_9BACL</name>
<dbReference type="Pfam" id="PF07694">
    <property type="entry name" value="5TM-5TMR_LYT"/>
    <property type="match status" value="1"/>
</dbReference>
<evidence type="ECO:0000256" key="7">
    <source>
        <dbReference type="ARBA" id="ARBA00022692"/>
    </source>
</evidence>
<keyword evidence="7 14" id="KW-0812">Transmembrane</keyword>
<evidence type="ECO:0000256" key="2">
    <source>
        <dbReference type="ARBA" id="ARBA00004651"/>
    </source>
</evidence>
<proteinExistence type="predicted"/>
<dbReference type="InterPro" id="IPR011620">
    <property type="entry name" value="Sig_transdc_His_kinase_LytS_TM"/>
</dbReference>
<evidence type="ECO:0000256" key="9">
    <source>
        <dbReference type="ARBA" id="ARBA00022777"/>
    </source>
</evidence>
<dbReference type="InterPro" id="IPR036890">
    <property type="entry name" value="HATPase_C_sf"/>
</dbReference>
<feature type="domain" description="Histidine kinase" evidence="15">
    <location>
        <begin position="205"/>
        <end position="409"/>
    </location>
</feature>
<dbReference type="GO" id="GO:0005524">
    <property type="term" value="F:ATP binding"/>
    <property type="evidence" value="ECO:0007669"/>
    <property type="project" value="UniProtKB-KW"/>
</dbReference>
<evidence type="ECO:0000256" key="11">
    <source>
        <dbReference type="ARBA" id="ARBA00022989"/>
    </source>
</evidence>
<dbReference type="InterPro" id="IPR004358">
    <property type="entry name" value="Sig_transdc_His_kin-like_C"/>
</dbReference>
<dbReference type="GO" id="GO:0071555">
    <property type="term" value="P:cell wall organization"/>
    <property type="evidence" value="ECO:0007669"/>
    <property type="project" value="InterPro"/>
</dbReference>
<keyword evidence="6" id="KW-0808">Transferase</keyword>
<organism evidence="16 17">
    <name type="scientific">Cohnella nanjingensis</name>
    <dbReference type="NCBI Taxonomy" id="1387779"/>
    <lineage>
        <taxon>Bacteria</taxon>
        <taxon>Bacillati</taxon>
        <taxon>Bacillota</taxon>
        <taxon>Bacilli</taxon>
        <taxon>Bacillales</taxon>
        <taxon>Paenibacillaceae</taxon>
        <taxon>Cohnella</taxon>
    </lineage>
</organism>
<dbReference type="SUPFAM" id="SSF55874">
    <property type="entry name" value="ATPase domain of HSP90 chaperone/DNA topoisomerase II/histidine kinase"/>
    <property type="match status" value="1"/>
</dbReference>
<dbReference type="SMART" id="SM00387">
    <property type="entry name" value="HATPase_c"/>
    <property type="match status" value="1"/>
</dbReference>
<evidence type="ECO:0000256" key="5">
    <source>
        <dbReference type="ARBA" id="ARBA00022553"/>
    </source>
</evidence>
<evidence type="ECO:0000256" key="4">
    <source>
        <dbReference type="ARBA" id="ARBA00022475"/>
    </source>
</evidence>
<dbReference type="Pfam" id="PF00512">
    <property type="entry name" value="HisKA"/>
    <property type="match status" value="1"/>
</dbReference>
<evidence type="ECO:0000256" key="13">
    <source>
        <dbReference type="ARBA" id="ARBA00023136"/>
    </source>
</evidence>
<dbReference type="RefSeq" id="WP_185142250.1">
    <property type="nucleotide sequence ID" value="NZ_JACJVP010000011.1"/>
</dbReference>
<dbReference type="Proteomes" id="UP000547209">
    <property type="component" value="Unassembled WGS sequence"/>
</dbReference>
<gene>
    <name evidence="16" type="ORF">H7C19_08705</name>
</gene>
<keyword evidence="5" id="KW-0597">Phosphoprotein</keyword>
<evidence type="ECO:0000256" key="1">
    <source>
        <dbReference type="ARBA" id="ARBA00000085"/>
    </source>
</evidence>
<dbReference type="GO" id="GO:0005886">
    <property type="term" value="C:plasma membrane"/>
    <property type="evidence" value="ECO:0007669"/>
    <property type="project" value="UniProtKB-SubCell"/>
</dbReference>